<dbReference type="Pfam" id="PF21185">
    <property type="entry name" value="RecD_N"/>
    <property type="match status" value="1"/>
</dbReference>
<evidence type="ECO:0000259" key="12">
    <source>
        <dbReference type="SMART" id="SM00382"/>
    </source>
</evidence>
<dbReference type="EC" id="5.6.2.3" evidence="11"/>
<keyword evidence="9 11" id="KW-0234">DNA repair</keyword>
<keyword evidence="6 11" id="KW-0269">Exonuclease</keyword>
<dbReference type="InterPro" id="IPR003593">
    <property type="entry name" value="AAA+_ATPase"/>
</dbReference>
<feature type="binding site" evidence="11">
    <location>
        <begin position="212"/>
        <end position="219"/>
    </location>
    <ligand>
        <name>ATP</name>
        <dbReference type="ChEBI" id="CHEBI:30616"/>
    </ligand>
</feature>
<evidence type="ECO:0000313" key="13">
    <source>
        <dbReference type="EMBL" id="BBL34024.1"/>
    </source>
</evidence>
<evidence type="ECO:0000313" key="14">
    <source>
        <dbReference type="Proteomes" id="UP000316473"/>
    </source>
</evidence>
<comment type="miscellaneous">
    <text evidence="11">In the RecBCD complex, RecB has a slow 3'-5' helicase, an exonuclease activity and loads RecA onto ssDNA, RecD has a fast 5'-3' helicase activity, while RecC stimulates the ATPase and processivity of the RecB helicase and contributes to recognition of the Chi site.</text>
</comment>
<dbReference type="GO" id="GO:0017116">
    <property type="term" value="F:single-stranded DNA helicase activity"/>
    <property type="evidence" value="ECO:0007669"/>
    <property type="project" value="TreeGrafter"/>
</dbReference>
<name>A0A4Y1YJ60_9PROT</name>
<sequence>MRTQPTITQQQALTLLENWATQGLLRELDLALVRFLQAEVPAMEPALMLATALTSYQLGQGHVCLDLQQVLGNPAATLTLSLDKNNPTLMADVQYLKEQLAAWQAADWHIAPQQAKLINHGAGNTPLVLVKQRLYLRRYWRYERQIETAIQQRLLSSQQLLDHPSAAEFREKLDALFPPAPLTTQQANTTTTDWQKIAGALAAHSNFSLITGGPGTGKTTTVVRLLALLQSNALAENPTRPLTIRLAAPTGKAAARLQEAITGAIDKLPAFVQANSLLQAHIPNTVTTLHRLLGARPNTRLFRHHARNPLLLDVLVIDEGSMIDLEMMASVLLALPTHARLIILGDKDQLASVEAGSVLGALCQRAHQGHFLPETIRWIEATTGEHIDPALQDANGLPLDQHIVMLRTSRRFTDDSGIGQLAQAVNSGDLQTMAAIWQQDFHDLYRYDLPDLTDKRLQTILFGQMPQQNRPPGIIDYLHIIKTAHPPLEADKAAFDAWAQQILQTHSHFQLLCVLRDGPFGVSGLNHHIETLLANQQMIQPDGIWYEGRPILITRNDYALGLMNGDIGITLSYPTHNQATNTLEWGLRVAFIREDGSDTIRWIAPSRLQNSETVFALTIHKSQGSEFEHCALLLPSEPNPILTRELIYTGITRGKRWLSLICINNHNIINQAVTRTVQRSGGLFAENSHITTDC</sequence>
<evidence type="ECO:0000256" key="3">
    <source>
        <dbReference type="ARBA" id="ARBA00022763"/>
    </source>
</evidence>
<dbReference type="GO" id="GO:0003677">
    <property type="term" value="F:DNA binding"/>
    <property type="evidence" value="ECO:0007669"/>
    <property type="project" value="UniProtKB-UniRule"/>
</dbReference>
<evidence type="ECO:0000256" key="10">
    <source>
        <dbReference type="ARBA" id="ARBA00023235"/>
    </source>
</evidence>
<evidence type="ECO:0000256" key="2">
    <source>
        <dbReference type="ARBA" id="ARBA00022741"/>
    </source>
</evidence>
<dbReference type="GO" id="GO:0005524">
    <property type="term" value="F:ATP binding"/>
    <property type="evidence" value="ECO:0007669"/>
    <property type="project" value="UniProtKB-UniRule"/>
</dbReference>
<keyword evidence="8 11" id="KW-0238">DNA-binding</keyword>
<gene>
    <name evidence="11" type="primary">recD</name>
    <name evidence="13" type="ORF">Nstercoris_00253</name>
</gene>
<dbReference type="Gene3D" id="3.40.50.300">
    <property type="entry name" value="P-loop containing nucleotide triphosphate hydrolases"/>
    <property type="match status" value="3"/>
</dbReference>
<evidence type="ECO:0000256" key="11">
    <source>
        <dbReference type="HAMAP-Rule" id="MF_01487"/>
    </source>
</evidence>
<dbReference type="GO" id="GO:0008854">
    <property type="term" value="F:exodeoxyribonuclease V activity"/>
    <property type="evidence" value="ECO:0007669"/>
    <property type="project" value="InterPro"/>
</dbReference>
<dbReference type="Proteomes" id="UP000316473">
    <property type="component" value="Chromosome"/>
</dbReference>
<comment type="catalytic activity">
    <reaction evidence="11">
        <text>ATP + H2O = ADP + phosphate + H(+)</text>
        <dbReference type="Rhea" id="RHEA:13065"/>
        <dbReference type="ChEBI" id="CHEBI:15377"/>
        <dbReference type="ChEBI" id="CHEBI:15378"/>
        <dbReference type="ChEBI" id="CHEBI:30616"/>
        <dbReference type="ChEBI" id="CHEBI:43474"/>
        <dbReference type="ChEBI" id="CHEBI:456216"/>
        <dbReference type="EC" id="5.6.2.3"/>
    </reaction>
</comment>
<keyword evidence="4 11" id="KW-0378">Hydrolase</keyword>
<keyword evidence="3 11" id="KW-0227">DNA damage</keyword>
<dbReference type="SMART" id="SM00382">
    <property type="entry name" value="AAA"/>
    <property type="match status" value="1"/>
</dbReference>
<dbReference type="EMBL" id="AP019755">
    <property type="protein sequence ID" value="BBL34024.1"/>
    <property type="molecule type" value="Genomic_DNA"/>
</dbReference>
<dbReference type="InterPro" id="IPR027785">
    <property type="entry name" value="UvrD-like_helicase_C"/>
</dbReference>
<dbReference type="PANTHER" id="PTHR43788:SF6">
    <property type="entry name" value="DNA HELICASE B"/>
    <property type="match status" value="1"/>
</dbReference>
<dbReference type="InterPro" id="IPR049550">
    <property type="entry name" value="RecD_N"/>
</dbReference>
<dbReference type="GO" id="GO:0000724">
    <property type="term" value="P:double-strand break repair via homologous recombination"/>
    <property type="evidence" value="ECO:0007669"/>
    <property type="project" value="UniProtKB-UniRule"/>
</dbReference>
<reference evidence="13 14" key="1">
    <citation type="submission" date="2019-06" db="EMBL/GenBank/DDBJ databases">
        <title>Nitrosomonas stercoris KYUHI-S whole genome shotgun sequence.</title>
        <authorList>
            <person name="Nakagawa T."/>
            <person name="Tsuchiya Y."/>
            <person name="Takahashi R."/>
        </authorList>
    </citation>
    <scope>NUCLEOTIDE SEQUENCE [LARGE SCALE GENOMIC DNA]</scope>
    <source>
        <strain evidence="13 14">KYUHI-S</strain>
    </source>
</reference>
<organism evidence="13 14">
    <name type="scientific">Nitrosomonas stercoris</name>
    <dbReference type="NCBI Taxonomy" id="1444684"/>
    <lineage>
        <taxon>Bacteria</taxon>
        <taxon>Pseudomonadati</taxon>
        <taxon>Pseudomonadota</taxon>
        <taxon>Betaproteobacteria</taxon>
        <taxon>Nitrosomonadales</taxon>
        <taxon>Nitrosomonadaceae</taxon>
        <taxon>Nitrosomonas</taxon>
    </lineage>
</organism>
<protein>
    <recommendedName>
        <fullName evidence="11">RecBCD enzyme subunit RecD</fullName>
        <ecNumber evidence="11">5.6.2.3</ecNumber>
    </recommendedName>
    <alternativeName>
        <fullName evidence="11">DNA 5'-3' helicase subunit RecD</fullName>
    </alternativeName>
    <alternativeName>
        <fullName evidence="11">Exonuclease V subunit RecD</fullName>
        <shortName evidence="11">ExoV subunit RecD</shortName>
    </alternativeName>
    <alternativeName>
        <fullName evidence="11">Helicase/nuclease RecBCD subunit RecD</fullName>
    </alternativeName>
</protein>
<dbReference type="PANTHER" id="PTHR43788">
    <property type="entry name" value="DNA2/NAM7 HELICASE FAMILY MEMBER"/>
    <property type="match status" value="1"/>
</dbReference>
<dbReference type="GO" id="GO:0043139">
    <property type="term" value="F:5'-3' DNA helicase activity"/>
    <property type="evidence" value="ECO:0007669"/>
    <property type="project" value="UniProtKB-UniRule"/>
</dbReference>
<evidence type="ECO:0000256" key="1">
    <source>
        <dbReference type="ARBA" id="ARBA00022722"/>
    </source>
</evidence>
<evidence type="ECO:0000256" key="8">
    <source>
        <dbReference type="ARBA" id="ARBA00023125"/>
    </source>
</evidence>
<dbReference type="NCBIfam" id="TIGR01447">
    <property type="entry name" value="recD"/>
    <property type="match status" value="1"/>
</dbReference>
<dbReference type="GO" id="GO:0009338">
    <property type="term" value="C:exodeoxyribonuclease V complex"/>
    <property type="evidence" value="ECO:0007669"/>
    <property type="project" value="InterPro"/>
</dbReference>
<dbReference type="InterPro" id="IPR006344">
    <property type="entry name" value="RecD"/>
</dbReference>
<evidence type="ECO:0000256" key="5">
    <source>
        <dbReference type="ARBA" id="ARBA00022806"/>
    </source>
</evidence>
<keyword evidence="14" id="KW-1185">Reference proteome</keyword>
<dbReference type="GO" id="GO:0016887">
    <property type="term" value="F:ATP hydrolysis activity"/>
    <property type="evidence" value="ECO:0007669"/>
    <property type="project" value="RHEA"/>
</dbReference>
<keyword evidence="2 11" id="KW-0547">Nucleotide-binding</keyword>
<comment type="similarity">
    <text evidence="11">Belongs to the RecD family.</text>
</comment>
<feature type="domain" description="AAA+ ATPase" evidence="12">
    <location>
        <begin position="204"/>
        <end position="409"/>
    </location>
</feature>
<dbReference type="KEGG" id="nst:Nstercoris_00253"/>
<evidence type="ECO:0000256" key="9">
    <source>
        <dbReference type="ARBA" id="ARBA00023204"/>
    </source>
</evidence>
<dbReference type="HAMAP" id="MF_01487">
    <property type="entry name" value="RecD"/>
    <property type="match status" value="1"/>
</dbReference>
<keyword evidence="1 11" id="KW-0540">Nuclease</keyword>
<dbReference type="CDD" id="cd18809">
    <property type="entry name" value="SF1_C_RecD"/>
    <property type="match status" value="1"/>
</dbReference>
<comment type="function">
    <text evidence="11">A helicase/nuclease that prepares dsDNA breaks (DSB) for recombinational DNA repair. Binds to DSBs and unwinds DNA via a highly rapid and processive ATP-dependent bidirectional helicase activity. Unwinds dsDNA until it encounters a Chi (crossover hotspot instigator) sequence from the 3' direction. Cuts ssDNA a few nucleotides 3' to the Chi site. The properties and activities of the enzyme are changed at Chi. The Chi-altered holoenzyme produces a long 3'-ssDNA overhang and facilitates RecA-binding to the ssDNA for homologous DNA recombination and repair. Holoenzyme degrades any linearized DNA that is unable to undergo homologous recombination. In the holoenzyme this subunit has ssDNA-dependent ATPase and 5'-3' helicase activity. When added to pre-assembled RecBC greatly stimulates nuclease activity and augments holoenzyme processivity. Negatively regulates the RecA-loading ability of RecBCD.</text>
</comment>
<evidence type="ECO:0000256" key="4">
    <source>
        <dbReference type="ARBA" id="ARBA00022801"/>
    </source>
</evidence>
<keyword evidence="7 11" id="KW-0067">ATP-binding</keyword>
<keyword evidence="5 11" id="KW-0347">Helicase</keyword>
<accession>A0A4Y1YJ60</accession>
<keyword evidence="10 11" id="KW-0413">Isomerase</keyword>
<dbReference type="CDD" id="cd17933">
    <property type="entry name" value="DEXSc_RecD-like"/>
    <property type="match status" value="1"/>
</dbReference>
<proteinExistence type="inferred from homology"/>
<dbReference type="InterPro" id="IPR050534">
    <property type="entry name" value="Coronavir_polyprotein_1ab"/>
</dbReference>
<comment type="subunit">
    <text evidence="11">Heterotrimer of RecB, RecC and RecD. All subunits contribute to DNA-binding.</text>
</comment>
<dbReference type="InterPro" id="IPR027417">
    <property type="entry name" value="P-loop_NTPase"/>
</dbReference>
<evidence type="ECO:0000256" key="6">
    <source>
        <dbReference type="ARBA" id="ARBA00022839"/>
    </source>
</evidence>
<evidence type="ECO:0000256" key="7">
    <source>
        <dbReference type="ARBA" id="ARBA00022840"/>
    </source>
</evidence>
<dbReference type="Pfam" id="PF13538">
    <property type="entry name" value="UvrD_C_2"/>
    <property type="match status" value="1"/>
</dbReference>
<dbReference type="SUPFAM" id="SSF52540">
    <property type="entry name" value="P-loop containing nucleoside triphosphate hydrolases"/>
    <property type="match status" value="2"/>
</dbReference>
<dbReference type="AlphaFoldDB" id="A0A4Y1YJ60"/>
<dbReference type="Pfam" id="PF13245">
    <property type="entry name" value="AAA_19"/>
    <property type="match status" value="1"/>
</dbReference>
<dbReference type="Gene3D" id="1.10.10.1020">
    <property type="entry name" value="RecBCD complex, subunit RecD, N-terminal domain"/>
    <property type="match status" value="1"/>
</dbReference>
<dbReference type="InterPro" id="IPR041851">
    <property type="entry name" value="RecD_N_sf"/>
</dbReference>